<dbReference type="EMBL" id="PIDS01000170">
    <property type="protein sequence ID" value="PLL42505.1"/>
    <property type="molecule type" value="Genomic_DNA"/>
</dbReference>
<comment type="caution">
    <text evidence="1">The sequence shown here is derived from an EMBL/GenBank/DDBJ whole genome shotgun (WGS) entry which is preliminary data.</text>
</comment>
<reference evidence="1 2" key="2">
    <citation type="submission" date="2018-01" db="EMBL/GenBank/DDBJ databases">
        <title>Genomic study of Klebsiella pneumoniae.</title>
        <authorList>
            <person name="Yang Y."/>
            <person name="Bicalho R."/>
        </authorList>
    </citation>
    <scope>NUCLEOTIDE SEQUENCE [LARGE SCALE GENOMIC DNA]</scope>
    <source>
        <strain evidence="1 2">A11</strain>
    </source>
</reference>
<organism evidence="1 2">
    <name type="scientific">Klebsiella michiganensis</name>
    <dbReference type="NCBI Taxonomy" id="1134687"/>
    <lineage>
        <taxon>Bacteria</taxon>
        <taxon>Pseudomonadati</taxon>
        <taxon>Pseudomonadota</taxon>
        <taxon>Gammaproteobacteria</taxon>
        <taxon>Enterobacterales</taxon>
        <taxon>Enterobacteriaceae</taxon>
        <taxon>Klebsiella/Raoultella group</taxon>
        <taxon>Klebsiella</taxon>
    </lineage>
</organism>
<evidence type="ECO:0000313" key="2">
    <source>
        <dbReference type="Proteomes" id="UP000234505"/>
    </source>
</evidence>
<dbReference type="InterPro" id="IPR017734">
    <property type="entry name" value="T6SS_SciN"/>
</dbReference>
<reference evidence="1 2" key="1">
    <citation type="submission" date="2017-11" db="EMBL/GenBank/DDBJ databases">
        <authorList>
            <person name="Han C.G."/>
        </authorList>
    </citation>
    <scope>NUCLEOTIDE SEQUENCE [LARGE SCALE GENOMIC DNA]</scope>
    <source>
        <strain evidence="1 2">A11</strain>
    </source>
</reference>
<accession>A0A2J4RGV7</accession>
<keyword evidence="1" id="KW-0449">Lipoprotein</keyword>
<name>A0A2J4RGV7_9ENTR</name>
<evidence type="ECO:0000313" key="1">
    <source>
        <dbReference type="EMBL" id="PLL42505.1"/>
    </source>
</evidence>
<dbReference type="RefSeq" id="WP_032721795.1">
    <property type="nucleotide sequence ID" value="NZ_CABEJE010000022.1"/>
</dbReference>
<proteinExistence type="predicted"/>
<dbReference type="AlphaFoldDB" id="A0A2J4RGV7"/>
<dbReference type="InterPro" id="IPR038706">
    <property type="entry name" value="Type_VI_SciN-like_sf"/>
</dbReference>
<dbReference type="Gene3D" id="2.60.40.4150">
    <property type="entry name" value="Type VI secretion system, lipoprotein SciN"/>
    <property type="match status" value="1"/>
</dbReference>
<sequence length="179" mass="20312">MLHTTSIKRWSLLLMPLLLTGCGLTQKISDSTSSAVKSVFYKQVNVLHLDVTARAELNTDERENSSLSQPVMVWVYQLSDRKAFDKRVYQQLVTESEEADGDERLASRSLVVKPGADVSLDMPMDEKAQFIAVVGLFRAPDMVKNDWKLVLRRDDLDPDKPRIIEASHNRLTLKPLKDD</sequence>
<dbReference type="NCBIfam" id="TIGR03352">
    <property type="entry name" value="VI_chp_3"/>
    <property type="match status" value="1"/>
</dbReference>
<dbReference type="Proteomes" id="UP000234505">
    <property type="component" value="Unassembled WGS sequence"/>
</dbReference>
<dbReference type="PANTHER" id="PTHR37625">
    <property type="entry name" value="OUTER MEMBRANE LIPOPROTEIN-RELATED"/>
    <property type="match status" value="1"/>
</dbReference>
<dbReference type="Pfam" id="PF12790">
    <property type="entry name" value="T6SS-SciN"/>
    <property type="match status" value="1"/>
</dbReference>
<dbReference type="PANTHER" id="PTHR37625:SF4">
    <property type="entry name" value="OUTER MEMBRANE LIPOPROTEIN"/>
    <property type="match status" value="1"/>
</dbReference>
<gene>
    <name evidence="1" type="ORF">CWN50_07630</name>
</gene>
<protein>
    <submittedName>
        <fullName evidence="1">Type VI secretion system lipoprotein TssJ</fullName>
    </submittedName>
</protein>